<dbReference type="Gene3D" id="2.60.120.260">
    <property type="entry name" value="Galactose-binding domain-like"/>
    <property type="match status" value="1"/>
</dbReference>
<dbReference type="AlphaFoldDB" id="A0AAV2R0L4"/>
<feature type="non-terminal residue" evidence="2">
    <location>
        <position position="115"/>
    </location>
</feature>
<dbReference type="SUPFAM" id="SSF49785">
    <property type="entry name" value="Galactose-binding domain-like"/>
    <property type="match status" value="1"/>
</dbReference>
<evidence type="ECO:0000313" key="2">
    <source>
        <dbReference type="EMBL" id="CAL4105072.1"/>
    </source>
</evidence>
<feature type="domain" description="F5/8 type C" evidence="1">
    <location>
        <begin position="1"/>
        <end position="115"/>
    </location>
</feature>
<feature type="non-terminal residue" evidence="2">
    <location>
        <position position="1"/>
    </location>
</feature>
<reference evidence="2 3" key="1">
    <citation type="submission" date="2024-05" db="EMBL/GenBank/DDBJ databases">
        <authorList>
            <person name="Wallberg A."/>
        </authorList>
    </citation>
    <scope>NUCLEOTIDE SEQUENCE [LARGE SCALE GENOMIC DNA]</scope>
</reference>
<dbReference type="PROSITE" id="PS50022">
    <property type="entry name" value="FA58C_3"/>
    <property type="match status" value="1"/>
</dbReference>
<gene>
    <name evidence="2" type="ORF">MNOR_LOCUS17985</name>
</gene>
<dbReference type="Pfam" id="PF22633">
    <property type="entry name" value="F5_F8_type_C_2"/>
    <property type="match status" value="1"/>
</dbReference>
<dbReference type="InterPro" id="IPR000421">
    <property type="entry name" value="FA58C"/>
</dbReference>
<comment type="caution">
    <text evidence="2">The sequence shown here is derived from an EMBL/GenBank/DDBJ whole genome shotgun (WGS) entry which is preliminary data.</text>
</comment>
<dbReference type="InterPro" id="IPR008979">
    <property type="entry name" value="Galactose-bd-like_sf"/>
</dbReference>
<organism evidence="2 3">
    <name type="scientific">Meganyctiphanes norvegica</name>
    <name type="common">Northern krill</name>
    <name type="synonym">Thysanopoda norvegica</name>
    <dbReference type="NCBI Taxonomy" id="48144"/>
    <lineage>
        <taxon>Eukaryota</taxon>
        <taxon>Metazoa</taxon>
        <taxon>Ecdysozoa</taxon>
        <taxon>Arthropoda</taxon>
        <taxon>Crustacea</taxon>
        <taxon>Multicrustacea</taxon>
        <taxon>Malacostraca</taxon>
        <taxon>Eumalacostraca</taxon>
        <taxon>Eucarida</taxon>
        <taxon>Euphausiacea</taxon>
        <taxon>Euphausiidae</taxon>
        <taxon>Meganyctiphanes</taxon>
    </lineage>
</organism>
<protein>
    <recommendedName>
        <fullName evidence="1">F5/8 type C domain-containing protein</fullName>
    </recommendedName>
</protein>
<keyword evidence="3" id="KW-1185">Reference proteome</keyword>
<evidence type="ECO:0000259" key="1">
    <source>
        <dbReference type="PROSITE" id="PS50022"/>
    </source>
</evidence>
<proteinExistence type="predicted"/>
<dbReference type="EMBL" id="CAXKWB010012650">
    <property type="protein sequence ID" value="CAL4105072.1"/>
    <property type="molecule type" value="Genomic_DNA"/>
</dbReference>
<sequence length="115" mass="12657">AKPDQVKENLIDGIYGYNDSKECYCSDQVTGAWFVVDLGETRWVNGVRITAMNNSWAGQYFSNVEVRIGGSLVTTGDFSPYTLLGQFTGPATPGQEVLVQPVVPAEGRFIYVQRT</sequence>
<evidence type="ECO:0000313" key="3">
    <source>
        <dbReference type="Proteomes" id="UP001497623"/>
    </source>
</evidence>
<accession>A0AAV2R0L4</accession>
<dbReference type="Proteomes" id="UP001497623">
    <property type="component" value="Unassembled WGS sequence"/>
</dbReference>
<name>A0AAV2R0L4_MEGNR</name>